<dbReference type="SUPFAM" id="SSF53067">
    <property type="entry name" value="Actin-like ATPase domain"/>
    <property type="match status" value="2"/>
</dbReference>
<proteinExistence type="predicted"/>
<name>W0FP19_9BACT</name>
<dbReference type="Gene3D" id="3.30.420.40">
    <property type="match status" value="2"/>
</dbReference>
<dbReference type="PANTHER" id="PTHR43190:SF3">
    <property type="entry name" value="N-ACETYL-D-GLUCOSAMINE KINASE"/>
    <property type="match status" value="1"/>
</dbReference>
<dbReference type="EMBL" id="KC246824">
    <property type="protein sequence ID" value="AHF25219.1"/>
    <property type="molecule type" value="Genomic_DNA"/>
</dbReference>
<reference evidence="1" key="1">
    <citation type="journal article" date="2013" name="PLoS ONE">
        <title>Metagenomic insights into the carbohydrate-active enzymes carried by the microorganisms adhering to solid digesta in the rumen of cows.</title>
        <authorList>
            <person name="Wang L."/>
            <person name="Hatem A."/>
            <person name="Catalyurek U.V."/>
            <person name="Morrison M."/>
            <person name="Yu Z."/>
        </authorList>
    </citation>
    <scope>NUCLEOTIDE SEQUENCE</scope>
</reference>
<protein>
    <recommendedName>
        <fullName evidence="2">ATPase</fullName>
    </recommendedName>
</protein>
<accession>W0FP19</accession>
<dbReference type="CDD" id="cd24079">
    <property type="entry name" value="ASKHA_NBD_PG1100-like"/>
    <property type="match status" value="1"/>
</dbReference>
<organism evidence="1">
    <name type="scientific">uncultured bacterium Contig196</name>
    <dbReference type="NCBI Taxonomy" id="1393527"/>
    <lineage>
        <taxon>Bacteria</taxon>
        <taxon>environmental samples</taxon>
    </lineage>
</organism>
<evidence type="ECO:0000313" key="1">
    <source>
        <dbReference type="EMBL" id="AHF25219.1"/>
    </source>
</evidence>
<dbReference type="PANTHER" id="PTHR43190">
    <property type="entry name" value="N-ACETYL-D-GLUCOSAMINE KINASE"/>
    <property type="match status" value="1"/>
</dbReference>
<evidence type="ECO:0008006" key="2">
    <source>
        <dbReference type="Google" id="ProtNLM"/>
    </source>
</evidence>
<dbReference type="InterPro" id="IPR043129">
    <property type="entry name" value="ATPase_NBD"/>
</dbReference>
<sequence>MILIADSGSTKTDWTLINFPHPGQSDIVATFHTQGINPVHQEPDVIRHILGHELMSQLSTFPRGALVNSRVLETPLLSQLSVFFYGSGCTPVHAPRMKQMLSEVFTPQQIEVHSDLTAAARALCGRQPGVACILGTGSNSCLYDGNDIVANTPALGYVLGDEGSGSVLGRKFLNALYKGRLPESLKTAFEQETKLTQASVIQHVYREPLANRFLASLSLFISNHLDEPLLRTLVIDNFREFLQNNVAPYRKHSEYHADSLPVSFVGSMAQYYESELREAAGLEGFTVGVVMKSPMEGLVRYHSEHA</sequence>
<dbReference type="InterPro" id="IPR052519">
    <property type="entry name" value="Euk-type_GlcNAc_Kinase"/>
</dbReference>
<dbReference type="AlphaFoldDB" id="W0FP19"/>
<dbReference type="Gene3D" id="1.10.720.160">
    <property type="match status" value="1"/>
</dbReference>